<protein>
    <recommendedName>
        <fullName evidence="1">Macro domain-containing protein</fullName>
    </recommendedName>
</protein>
<evidence type="ECO:0000313" key="2">
    <source>
        <dbReference type="EMBL" id="EPB85814.1"/>
    </source>
</evidence>
<dbReference type="PROSITE" id="PS51154">
    <property type="entry name" value="MACRO"/>
    <property type="match status" value="1"/>
</dbReference>
<dbReference type="eggNOG" id="KOG2633">
    <property type="taxonomic scope" value="Eukaryota"/>
</dbReference>
<proteinExistence type="predicted"/>
<dbReference type="Proteomes" id="UP000014254">
    <property type="component" value="Unassembled WGS sequence"/>
</dbReference>
<dbReference type="STRING" id="1220926.S2J840"/>
<evidence type="ECO:0000259" key="1">
    <source>
        <dbReference type="PROSITE" id="PS51154"/>
    </source>
</evidence>
<dbReference type="InterPro" id="IPR002589">
    <property type="entry name" value="Macro_dom"/>
</dbReference>
<dbReference type="Gene3D" id="3.40.220.10">
    <property type="entry name" value="Leucine Aminopeptidase, subunit E, domain 1"/>
    <property type="match status" value="1"/>
</dbReference>
<dbReference type="InParanoid" id="S2J840"/>
<feature type="domain" description="Macro" evidence="1">
    <location>
        <begin position="1"/>
        <end position="82"/>
    </location>
</feature>
<gene>
    <name evidence="2" type="ORF">HMPREF1544_07396</name>
</gene>
<dbReference type="PANTHER" id="PTHR11106:SF27">
    <property type="entry name" value="MACRO DOMAIN-CONTAINING PROTEIN"/>
    <property type="match status" value="1"/>
</dbReference>
<sequence>MEAKGYNLLAKHVIHTVGPQSEEPTILANCYRNSLQVLAGNQLLSIAFLCNAIGVHGYGNERAANMALDTVHCIFAGPTVKG</sequence>
<dbReference type="VEuPathDB" id="FungiDB:HMPREF1544_07396"/>
<name>S2J840_MUCC1</name>
<dbReference type="SUPFAM" id="SSF52949">
    <property type="entry name" value="Macro domain-like"/>
    <property type="match status" value="1"/>
</dbReference>
<keyword evidence="3" id="KW-1185">Reference proteome</keyword>
<accession>S2J840</accession>
<evidence type="ECO:0000313" key="3">
    <source>
        <dbReference type="Proteomes" id="UP000014254"/>
    </source>
</evidence>
<dbReference type="PANTHER" id="PTHR11106">
    <property type="entry name" value="GANGLIOSIDE INDUCED DIFFERENTIATION ASSOCIATED PROTEIN 2-RELATED"/>
    <property type="match status" value="1"/>
</dbReference>
<dbReference type="EMBL" id="KE124003">
    <property type="protein sequence ID" value="EPB85814.1"/>
    <property type="molecule type" value="Genomic_DNA"/>
</dbReference>
<dbReference type="Pfam" id="PF01661">
    <property type="entry name" value="Macro"/>
    <property type="match status" value="1"/>
</dbReference>
<organism evidence="2 3">
    <name type="scientific">Mucor circinelloides f. circinelloides (strain 1006PhL)</name>
    <name type="common">Mucormycosis agent</name>
    <name type="synonym">Calyptromyces circinelloides</name>
    <dbReference type="NCBI Taxonomy" id="1220926"/>
    <lineage>
        <taxon>Eukaryota</taxon>
        <taxon>Fungi</taxon>
        <taxon>Fungi incertae sedis</taxon>
        <taxon>Mucoromycota</taxon>
        <taxon>Mucoromycotina</taxon>
        <taxon>Mucoromycetes</taxon>
        <taxon>Mucorales</taxon>
        <taxon>Mucorineae</taxon>
        <taxon>Mucoraceae</taxon>
        <taxon>Mucor</taxon>
    </lineage>
</organism>
<dbReference type="AlphaFoldDB" id="S2J840"/>
<dbReference type="OrthoDB" id="6077599at2759"/>
<dbReference type="InterPro" id="IPR043472">
    <property type="entry name" value="Macro_dom-like"/>
</dbReference>
<reference evidence="3" key="1">
    <citation type="submission" date="2013-05" db="EMBL/GenBank/DDBJ databases">
        <title>The Genome sequence of Mucor circinelloides f. circinelloides 1006PhL.</title>
        <authorList>
            <consortium name="The Broad Institute Genomics Platform"/>
            <person name="Cuomo C."/>
            <person name="Earl A."/>
            <person name="Findley K."/>
            <person name="Lee S.C."/>
            <person name="Walker B."/>
            <person name="Young S."/>
            <person name="Zeng Q."/>
            <person name="Gargeya S."/>
            <person name="Fitzgerald M."/>
            <person name="Haas B."/>
            <person name="Abouelleil A."/>
            <person name="Allen A.W."/>
            <person name="Alvarado L."/>
            <person name="Arachchi H.M."/>
            <person name="Berlin A.M."/>
            <person name="Chapman S.B."/>
            <person name="Gainer-Dewar J."/>
            <person name="Goldberg J."/>
            <person name="Griggs A."/>
            <person name="Gujja S."/>
            <person name="Hansen M."/>
            <person name="Howarth C."/>
            <person name="Imamovic A."/>
            <person name="Ireland A."/>
            <person name="Larimer J."/>
            <person name="McCowan C."/>
            <person name="Murphy C."/>
            <person name="Pearson M."/>
            <person name="Poon T.W."/>
            <person name="Priest M."/>
            <person name="Roberts A."/>
            <person name="Saif S."/>
            <person name="Shea T."/>
            <person name="Sisk P."/>
            <person name="Sykes S."/>
            <person name="Wortman J."/>
            <person name="Nusbaum C."/>
            <person name="Birren B."/>
        </authorList>
    </citation>
    <scope>NUCLEOTIDE SEQUENCE [LARGE SCALE GENOMIC DNA]</scope>
    <source>
        <strain evidence="3">1006PhL</strain>
    </source>
</reference>